<evidence type="ECO:0000259" key="1">
    <source>
        <dbReference type="Pfam" id="PF05916"/>
    </source>
</evidence>
<comment type="caution">
    <text evidence="2">The sequence shown here is derived from an EMBL/GenBank/DDBJ whole genome shotgun (WGS) entry which is preliminary data.</text>
</comment>
<dbReference type="GeneID" id="84221765"/>
<evidence type="ECO:0000313" key="4">
    <source>
        <dbReference type="Proteomes" id="UP000050320"/>
    </source>
</evidence>
<keyword evidence="4" id="KW-1185">Reference proteome</keyword>
<reference evidence="3 4" key="2">
    <citation type="submission" date="2015-09" db="EMBL/GenBank/DDBJ databases">
        <title>Heavy metals and arsenic resistance mechanisms in polyextremophilic archaea of the family Ferroplasmaceae.</title>
        <authorList>
            <person name="Bulaev A.G."/>
            <person name="Kanygina A.V."/>
        </authorList>
    </citation>
    <scope>NUCLEOTIDE SEQUENCE [LARGE SCALE GENOMIC DNA]</scope>
    <source>
        <strain evidence="3 4">VT</strain>
    </source>
</reference>
<proteinExistence type="predicted"/>
<evidence type="ECO:0000313" key="5">
    <source>
        <dbReference type="Proteomes" id="UP000050515"/>
    </source>
</evidence>
<dbReference type="OrthoDB" id="57160at2157"/>
<organism evidence="2 5">
    <name type="scientific">Acidiplasma aeolicum</name>
    <dbReference type="NCBI Taxonomy" id="507754"/>
    <lineage>
        <taxon>Archaea</taxon>
        <taxon>Methanobacteriati</taxon>
        <taxon>Thermoplasmatota</taxon>
        <taxon>Thermoplasmata</taxon>
        <taxon>Thermoplasmatales</taxon>
        <taxon>Ferroplasmaceae</taxon>
        <taxon>Acidiplasma</taxon>
    </lineage>
</organism>
<dbReference type="CDD" id="cd11714">
    <property type="entry name" value="GINS_A_archaea"/>
    <property type="match status" value="1"/>
</dbReference>
<dbReference type="Proteomes" id="UP000050515">
    <property type="component" value="Unassembled WGS sequence"/>
</dbReference>
<dbReference type="EMBL" id="LJCQ01000291">
    <property type="protein sequence ID" value="KPV46153.1"/>
    <property type="molecule type" value="Genomic_DNA"/>
</dbReference>
<dbReference type="PATRIC" id="fig|507754.4.peg.123"/>
<protein>
    <recommendedName>
        <fullName evidence="1">GINS subunit domain-containing protein</fullName>
    </recommendedName>
</protein>
<dbReference type="EMBL" id="LKBG01000275">
    <property type="protein sequence ID" value="KQB33825.1"/>
    <property type="molecule type" value="Genomic_DNA"/>
</dbReference>
<dbReference type="InterPro" id="IPR021151">
    <property type="entry name" value="GINS_A"/>
</dbReference>
<accession>A0A0P9CTB4</accession>
<evidence type="ECO:0000313" key="2">
    <source>
        <dbReference type="EMBL" id="KPV46153.1"/>
    </source>
</evidence>
<dbReference type="RefSeq" id="WP_048100811.1">
    <property type="nucleotide sequence ID" value="NZ_JBBYJF010000010.1"/>
</dbReference>
<sequence length="228" mass="27167">MINISKYDKILEELKSNLFSERKMKKLNKINPNFYKDIHEILLELEDEKNSVLADTDIKKYMEITKLIDDLKKNFRAFFQVRFEKIARYSVYDITDDITENMTPEEKNIINEISLKLRDYYRDFADVKRFRESETEKPEEEIINKEEPVQGINNIEEAKKIENPVVNKSNKDELLLVRILENLPPIAQPDGDYYLHKNDILYLNKTFAEILHKRGALSYINIEKKETL</sequence>
<gene>
    <name evidence="3" type="ORF">AOG54_01720</name>
    <name evidence="2" type="ORF">SE19_06785</name>
</gene>
<dbReference type="AlphaFoldDB" id="A0A0P9CTB4"/>
<name>A0A0P9CTB4_9ARCH</name>
<dbReference type="Pfam" id="PF05916">
    <property type="entry name" value="Sld5"/>
    <property type="match status" value="1"/>
</dbReference>
<reference evidence="2 5" key="1">
    <citation type="submission" date="2015-09" db="EMBL/GenBank/DDBJ databases">
        <title>Draft genome sequence of Acidiplasma aeolicum DSM 18409.</title>
        <authorList>
            <person name="Hemp J."/>
        </authorList>
    </citation>
    <scope>NUCLEOTIDE SEQUENCE [LARGE SCALE GENOMIC DNA]</scope>
    <source>
        <strain evidence="2 5">V</strain>
    </source>
</reference>
<evidence type="ECO:0000313" key="3">
    <source>
        <dbReference type="EMBL" id="KQB33825.1"/>
    </source>
</evidence>
<dbReference type="Proteomes" id="UP000050320">
    <property type="component" value="Unassembled WGS sequence"/>
</dbReference>
<feature type="domain" description="GINS subunit" evidence="1">
    <location>
        <begin position="18"/>
        <end position="123"/>
    </location>
</feature>